<reference evidence="1 2" key="1">
    <citation type="submission" date="2020-08" db="EMBL/GenBank/DDBJ databases">
        <title>A Genomic Blueprint of the Chicken Gut Microbiome.</title>
        <authorList>
            <person name="Gilroy R."/>
            <person name="Ravi A."/>
            <person name="Getino M."/>
            <person name="Pursley I."/>
            <person name="Horton D.L."/>
            <person name="Alikhan N.-F."/>
            <person name="Baker D."/>
            <person name="Gharbi K."/>
            <person name="Hall N."/>
            <person name="Watson M."/>
            <person name="Adriaenssens E.M."/>
            <person name="Foster-Nyarko E."/>
            <person name="Jarju S."/>
            <person name="Secka A."/>
            <person name="Antonio M."/>
            <person name="Oren A."/>
            <person name="Chaudhuri R."/>
            <person name="La Ragione R.M."/>
            <person name="Hildebrand F."/>
            <person name="Pallen M.J."/>
        </authorList>
    </citation>
    <scope>NUCLEOTIDE SEQUENCE [LARGE SCALE GENOMIC DNA]</scope>
    <source>
        <strain evidence="1 2">Sa1YVA6</strain>
    </source>
</reference>
<dbReference type="Proteomes" id="UP000600565">
    <property type="component" value="Unassembled WGS sequence"/>
</dbReference>
<comment type="caution">
    <text evidence="1">The sequence shown here is derived from an EMBL/GenBank/DDBJ whole genome shotgun (WGS) entry which is preliminary data.</text>
</comment>
<proteinExistence type="predicted"/>
<sequence>MGDILKRFGVSMEPTLLKQLDDFVLQKGFQNRSHAIRSIVRETLINHLNEKDVVYASIQLSKEALDSRFGQIIQRCEHWGSIKAFTTVFTDYQTISMHFILEMATERIGGLQNDPFLHPIIIHSKGREKREINE</sequence>
<evidence type="ECO:0000313" key="2">
    <source>
        <dbReference type="Proteomes" id="UP000600565"/>
    </source>
</evidence>
<dbReference type="EMBL" id="JACSPW010000003">
    <property type="protein sequence ID" value="MBD8032526.1"/>
    <property type="molecule type" value="Genomic_DNA"/>
</dbReference>
<dbReference type="Gene3D" id="1.10.1220.10">
    <property type="entry name" value="Met repressor-like"/>
    <property type="match status" value="1"/>
</dbReference>
<name>A0ABR8XKQ7_9BACL</name>
<accession>A0ABR8XKQ7</accession>
<evidence type="ECO:0008006" key="3">
    <source>
        <dbReference type="Google" id="ProtNLM"/>
    </source>
</evidence>
<keyword evidence="2" id="KW-1185">Reference proteome</keyword>
<dbReference type="InterPro" id="IPR010985">
    <property type="entry name" value="Ribbon_hlx_hlx"/>
</dbReference>
<dbReference type="CDD" id="cd22231">
    <property type="entry name" value="RHH_NikR_HicB-like"/>
    <property type="match status" value="1"/>
</dbReference>
<organism evidence="1 2">
    <name type="scientific">Solibacillus merdavium</name>
    <dbReference type="NCBI Taxonomy" id="2762218"/>
    <lineage>
        <taxon>Bacteria</taxon>
        <taxon>Bacillati</taxon>
        <taxon>Bacillota</taxon>
        <taxon>Bacilli</taxon>
        <taxon>Bacillales</taxon>
        <taxon>Caryophanaceae</taxon>
        <taxon>Solibacillus</taxon>
    </lineage>
</organism>
<evidence type="ECO:0000313" key="1">
    <source>
        <dbReference type="EMBL" id="MBD8032526.1"/>
    </source>
</evidence>
<dbReference type="InterPro" id="IPR013321">
    <property type="entry name" value="Arc_rbn_hlx_hlx"/>
</dbReference>
<dbReference type="SUPFAM" id="SSF47598">
    <property type="entry name" value="Ribbon-helix-helix"/>
    <property type="match status" value="1"/>
</dbReference>
<gene>
    <name evidence="1" type="ORF">H9632_05550</name>
</gene>
<protein>
    <recommendedName>
        <fullName evidence="3">Nickel-responsive regulator</fullName>
    </recommendedName>
</protein>
<dbReference type="RefSeq" id="WP_191703117.1">
    <property type="nucleotide sequence ID" value="NZ_JACSPW010000003.1"/>
</dbReference>